<feature type="compositionally biased region" description="Low complexity" evidence="1">
    <location>
        <begin position="166"/>
        <end position="192"/>
    </location>
</feature>
<dbReference type="Pfam" id="PF00582">
    <property type="entry name" value="Usp"/>
    <property type="match status" value="1"/>
</dbReference>
<feature type="compositionally biased region" description="Basic and acidic residues" evidence="1">
    <location>
        <begin position="80"/>
        <end position="101"/>
    </location>
</feature>
<gene>
    <name evidence="3" type="ORF">BRENAR_LOCUS1555</name>
</gene>
<feature type="compositionally biased region" description="Low complexity" evidence="1">
    <location>
        <begin position="430"/>
        <end position="440"/>
    </location>
</feature>
<dbReference type="PRINTS" id="PR01438">
    <property type="entry name" value="UNVRSLSTRESS"/>
</dbReference>
<organism evidence="3 4">
    <name type="scientific">Brettanomyces naardenensis</name>
    <name type="common">Yeast</name>
    <dbReference type="NCBI Taxonomy" id="13370"/>
    <lineage>
        <taxon>Eukaryota</taxon>
        <taxon>Fungi</taxon>
        <taxon>Dikarya</taxon>
        <taxon>Ascomycota</taxon>
        <taxon>Saccharomycotina</taxon>
        <taxon>Pichiomycetes</taxon>
        <taxon>Pichiales</taxon>
        <taxon>Pichiaceae</taxon>
        <taxon>Brettanomyces</taxon>
    </lineage>
</organism>
<proteinExistence type="predicted"/>
<accession>A0A448YIS7</accession>
<feature type="compositionally biased region" description="Low complexity" evidence="1">
    <location>
        <begin position="39"/>
        <end position="54"/>
    </location>
</feature>
<dbReference type="OrthoDB" id="992776at2759"/>
<evidence type="ECO:0000256" key="1">
    <source>
        <dbReference type="SAM" id="MobiDB-lite"/>
    </source>
</evidence>
<dbReference type="EMBL" id="CAACVR010000007">
    <property type="protein sequence ID" value="VEU20820.1"/>
    <property type="molecule type" value="Genomic_DNA"/>
</dbReference>
<feature type="region of interest" description="Disordered" evidence="1">
    <location>
        <begin position="419"/>
        <end position="443"/>
    </location>
</feature>
<feature type="compositionally biased region" description="Acidic residues" evidence="1">
    <location>
        <begin position="126"/>
        <end position="145"/>
    </location>
</feature>
<dbReference type="InterPro" id="IPR006015">
    <property type="entry name" value="Universal_stress_UspA"/>
</dbReference>
<evidence type="ECO:0000259" key="2">
    <source>
        <dbReference type="Pfam" id="PF00582"/>
    </source>
</evidence>
<keyword evidence="4" id="KW-1185">Reference proteome</keyword>
<dbReference type="AlphaFoldDB" id="A0A448YIS7"/>
<feature type="domain" description="UspA" evidence="2">
    <location>
        <begin position="371"/>
        <end position="532"/>
    </location>
</feature>
<dbReference type="Proteomes" id="UP000290900">
    <property type="component" value="Unassembled WGS sequence"/>
</dbReference>
<sequence>MSLEGAVEEERKLIAQILERQRLNSTTISRDGRRERTLSRSTTRLSRSLSRSGSWDPDDENFIITSRDPSLRLMTDYPDEVSKGKKEDKSNNDDDRSLDSDKDSEEEDEEGEDEEDTKGYLIPQENSEEEQISDTDTEFEYDDDGSVLPNYSTYSALELASPPGSPTSKTHSSGKHSMSGSISGTGVSTTHSLTASPFGATPTLGSKLTSKDEIMQIHNRKLLKDAAQAEKLDEVLAAERAAANARAIGRDVSTEFMEKVEKTAAEAGTKIHVDPENFYKSNPKRREKLQEYAKYKKKLTSPPNPTDGFVIPYTNDVEEKIDSELAKVLNENIKISDIESDIDTQRTIRTVTRGNFFEILIGSGQKYPKSFVLCMDFSEESKNALEWCIGTVLVDGSVLYVLNVVEDDEYSSMQLNGIQPKGKRRSTIGSSSAAAKQKSSQKFRERLREENVERITKDVLSLLKLTKLQVHVVIQSSHHPIPRHFIVCVIKHISPTLVVVGSKGASAMKGVLLGSLSNYLVRKSPAPVMVVKHKLKKLTKKGKQFNNNVGTLHSLAEARVD</sequence>
<evidence type="ECO:0000313" key="3">
    <source>
        <dbReference type="EMBL" id="VEU20820.1"/>
    </source>
</evidence>
<name>A0A448YIS7_BRENA</name>
<reference evidence="3 4" key="1">
    <citation type="submission" date="2018-12" db="EMBL/GenBank/DDBJ databases">
        <authorList>
            <person name="Tiukova I."/>
            <person name="Dainat J."/>
        </authorList>
    </citation>
    <scope>NUCLEOTIDE SEQUENCE [LARGE SCALE GENOMIC DNA]</scope>
</reference>
<dbReference type="InterPro" id="IPR006016">
    <property type="entry name" value="UspA"/>
</dbReference>
<feature type="compositionally biased region" description="Acidic residues" evidence="1">
    <location>
        <begin position="102"/>
        <end position="116"/>
    </location>
</feature>
<dbReference type="PANTHER" id="PTHR46100:SF4">
    <property type="entry name" value="USPA DOMAIN-CONTAINING PROTEIN"/>
    <property type="match status" value="1"/>
</dbReference>
<dbReference type="InterPro" id="IPR014729">
    <property type="entry name" value="Rossmann-like_a/b/a_fold"/>
</dbReference>
<dbReference type="InParanoid" id="A0A448YIS7"/>
<dbReference type="Gene3D" id="3.40.50.620">
    <property type="entry name" value="HUPs"/>
    <property type="match status" value="1"/>
</dbReference>
<dbReference type="STRING" id="13370.A0A448YIS7"/>
<protein>
    <submittedName>
        <fullName evidence="3">DEKNAAC101761</fullName>
    </submittedName>
</protein>
<dbReference type="CDD" id="cd23659">
    <property type="entry name" value="USP_At3g01520-like"/>
    <property type="match status" value="1"/>
</dbReference>
<feature type="region of interest" description="Disordered" evidence="1">
    <location>
        <begin position="22"/>
        <end position="62"/>
    </location>
</feature>
<dbReference type="PANTHER" id="PTHR46100">
    <property type="entry name" value="IMP2'P"/>
    <property type="match status" value="1"/>
</dbReference>
<feature type="region of interest" description="Disordered" evidence="1">
    <location>
        <begin position="80"/>
        <end position="206"/>
    </location>
</feature>
<dbReference type="SUPFAM" id="SSF52402">
    <property type="entry name" value="Adenine nucleotide alpha hydrolases-like"/>
    <property type="match status" value="1"/>
</dbReference>
<evidence type="ECO:0000313" key="4">
    <source>
        <dbReference type="Proteomes" id="UP000290900"/>
    </source>
</evidence>